<comment type="caution">
    <text evidence="1">The sequence shown here is derived from an EMBL/GenBank/DDBJ whole genome shotgun (WGS) entry which is preliminary data.</text>
</comment>
<organism evidence="1 2">
    <name type="scientific">Nocardioides hwasunensis</name>
    <dbReference type="NCBI Taxonomy" id="397258"/>
    <lineage>
        <taxon>Bacteria</taxon>
        <taxon>Bacillati</taxon>
        <taxon>Actinomycetota</taxon>
        <taxon>Actinomycetes</taxon>
        <taxon>Propionibacteriales</taxon>
        <taxon>Nocardioidaceae</taxon>
        <taxon>Nocardioides</taxon>
    </lineage>
</organism>
<dbReference type="EMBL" id="JACXYY010000003">
    <property type="protein sequence ID" value="MBD3914830.1"/>
    <property type="molecule type" value="Genomic_DNA"/>
</dbReference>
<dbReference type="InterPro" id="IPR009737">
    <property type="entry name" value="Aim32/Apd1-like"/>
</dbReference>
<dbReference type="RefSeq" id="WP_191199126.1">
    <property type="nucleotide sequence ID" value="NZ_BAAAPA010000004.1"/>
</dbReference>
<protein>
    <submittedName>
        <fullName evidence="1">Sucrase ferredoxin</fullName>
    </submittedName>
</protein>
<accession>A0ABR8MH09</accession>
<gene>
    <name evidence="1" type="ORF">IEZ25_09410</name>
</gene>
<evidence type="ECO:0000313" key="2">
    <source>
        <dbReference type="Proteomes" id="UP000649289"/>
    </source>
</evidence>
<name>A0ABR8MH09_9ACTN</name>
<sequence length="303" mass="32658">MTFRCSDEAAARRDPVIGTAPPQHDWLLVEHPGPWPITAPFGADLPTTLLRDLGHPELRTLFVRRHGREGAADRLTGPRRWFRSRAGAVRTGLWQHPDDLLASLGDAGGEAYAEPLLLVCTHGVHDLCCAVKGRPVAAALAGRWPEATWECSHLGGDRFAPNVLVLPDLGCYGGLDADDAVPTVEAHFDRRIDTTWLRGVAGLHPAEQVALGVVLERWGPAAISDATAHLVEQDGTFDAGRWTIDVVGTGPLPASTRVVVASSRRPEALLTCRTQRATRALQWDVLEVSAPPVRGSHAPSGDR</sequence>
<dbReference type="CDD" id="cd03062">
    <property type="entry name" value="TRX_Fd_Sucrase"/>
    <property type="match status" value="1"/>
</dbReference>
<dbReference type="Proteomes" id="UP000649289">
    <property type="component" value="Unassembled WGS sequence"/>
</dbReference>
<evidence type="ECO:0000313" key="1">
    <source>
        <dbReference type="EMBL" id="MBD3914830.1"/>
    </source>
</evidence>
<proteinExistence type="predicted"/>
<dbReference type="InterPro" id="IPR036249">
    <property type="entry name" value="Thioredoxin-like_sf"/>
</dbReference>
<dbReference type="SUPFAM" id="SSF52833">
    <property type="entry name" value="Thioredoxin-like"/>
    <property type="match status" value="1"/>
</dbReference>
<keyword evidence="2" id="KW-1185">Reference proteome</keyword>
<reference evidence="1 2" key="1">
    <citation type="submission" date="2020-09" db="EMBL/GenBank/DDBJ databases">
        <title>novel species in genus Nocardioides.</title>
        <authorList>
            <person name="Zhang G."/>
        </authorList>
    </citation>
    <scope>NUCLEOTIDE SEQUENCE [LARGE SCALE GENOMIC DNA]</scope>
    <source>
        <strain evidence="1 2">19197</strain>
    </source>
</reference>
<dbReference type="Pfam" id="PF06999">
    <property type="entry name" value="Suc_Fer-like"/>
    <property type="match status" value="1"/>
</dbReference>